<gene>
    <name evidence="3" type="primary">lprN_4</name>
    <name evidence="3" type="ORF">C1Y40_01060</name>
</gene>
<dbReference type="PANTHER" id="PTHR33371:SF4">
    <property type="entry name" value="INTERMEMBRANE PHOSPHOLIPID TRANSPORT SYSTEM BINDING PROTEIN MLAD"/>
    <property type="match status" value="1"/>
</dbReference>
<keyword evidence="1" id="KW-0732">Signal</keyword>
<evidence type="ECO:0000313" key="4">
    <source>
        <dbReference type="Proteomes" id="UP000238296"/>
    </source>
</evidence>
<sequence>MKNRILSLICAAACGLGLSGCSSLAALSVDAIPMPGHSYTDGYDIVVEFANVLNLPDRAKVVMDGITVGAVSKVAEVGTHVDVTARIQEGIAVPSNTTAVLQQATVLGDIYLALEPPADGAAPAAPVAAGGRIPLQQTISPPQLEDTIANLANFIGSGSIQRAQHTLVRLNRITPPKDEVRRVVSQVTTDLNQVSDNLETVDAMITSLEQTSNVVGGWAPQMSFWFTPQACGDSNDPR</sequence>
<dbReference type="Proteomes" id="UP000238296">
    <property type="component" value="Unassembled WGS sequence"/>
</dbReference>
<dbReference type="Pfam" id="PF02470">
    <property type="entry name" value="MlaD"/>
    <property type="match status" value="1"/>
</dbReference>
<dbReference type="PROSITE" id="PS51257">
    <property type="entry name" value="PROKAR_LIPOPROTEIN"/>
    <property type="match status" value="1"/>
</dbReference>
<comment type="caution">
    <text evidence="3">The sequence shown here is derived from an EMBL/GenBank/DDBJ whole genome shotgun (WGS) entry which is preliminary data.</text>
</comment>
<name>A0A2S8BPU9_9MYCO</name>
<proteinExistence type="predicted"/>
<organism evidence="3 4">
    <name type="scientific">Mycobacterium talmoniae</name>
    <dbReference type="NCBI Taxonomy" id="1858794"/>
    <lineage>
        <taxon>Bacteria</taxon>
        <taxon>Bacillati</taxon>
        <taxon>Actinomycetota</taxon>
        <taxon>Actinomycetes</taxon>
        <taxon>Mycobacteriales</taxon>
        <taxon>Mycobacteriaceae</taxon>
        <taxon>Mycobacterium</taxon>
    </lineage>
</organism>
<dbReference type="InterPro" id="IPR052336">
    <property type="entry name" value="MlaD_Phospholipid_Transporter"/>
</dbReference>
<accession>A0A2S8BPU9</accession>
<feature type="chain" id="PRO_5015771574" evidence="1">
    <location>
        <begin position="26"/>
        <end position="238"/>
    </location>
</feature>
<evidence type="ECO:0000256" key="1">
    <source>
        <dbReference type="SAM" id="SignalP"/>
    </source>
</evidence>
<keyword evidence="3" id="KW-0449">Lipoprotein</keyword>
<dbReference type="AlphaFoldDB" id="A0A2S8BPU9"/>
<evidence type="ECO:0000313" key="3">
    <source>
        <dbReference type="EMBL" id="PQM48694.1"/>
    </source>
</evidence>
<dbReference type="PANTHER" id="PTHR33371">
    <property type="entry name" value="INTERMEMBRANE PHOSPHOLIPID TRANSPORT SYSTEM BINDING PROTEIN MLAD-RELATED"/>
    <property type="match status" value="1"/>
</dbReference>
<evidence type="ECO:0000259" key="2">
    <source>
        <dbReference type="Pfam" id="PF02470"/>
    </source>
</evidence>
<feature type="signal peptide" evidence="1">
    <location>
        <begin position="1"/>
        <end position="25"/>
    </location>
</feature>
<dbReference type="InterPro" id="IPR003399">
    <property type="entry name" value="Mce/MlaD"/>
</dbReference>
<dbReference type="EMBL" id="PPEA01000148">
    <property type="protein sequence ID" value="PQM48694.1"/>
    <property type="molecule type" value="Genomic_DNA"/>
</dbReference>
<protein>
    <submittedName>
        <fullName evidence="3">Lipoprotein LprN</fullName>
    </submittedName>
</protein>
<feature type="domain" description="Mce/MlaD" evidence="2">
    <location>
        <begin position="41"/>
        <end position="117"/>
    </location>
</feature>
<reference evidence="3 4" key="1">
    <citation type="journal article" date="2017" name="Int. J. Syst. Evol. Microbiol.">
        <title>Mycobacterium talmoniae sp. nov., a slowly growing mycobacterium isolated from human respiratory samples.</title>
        <authorList>
            <person name="Davidson R.M."/>
            <person name="DeGroote M.A."/>
            <person name="Marola J.L."/>
            <person name="Buss S."/>
            <person name="Jones V."/>
            <person name="McNeil M.R."/>
            <person name="Freifeld A.G."/>
            <person name="Elaine Epperson L."/>
            <person name="Hasan N.A."/>
            <person name="Jackson M."/>
            <person name="Iwen P.C."/>
            <person name="Salfinger M."/>
            <person name="Strong M."/>
        </authorList>
    </citation>
    <scope>NUCLEOTIDE SEQUENCE [LARGE SCALE GENOMIC DNA]</scope>
    <source>
        <strain evidence="3 4">ATCC BAA-2683</strain>
    </source>
</reference>